<keyword evidence="3" id="KW-1185">Reference proteome</keyword>
<dbReference type="AlphaFoldDB" id="A0A9P6J0E8"/>
<feature type="compositionally biased region" description="Polar residues" evidence="1">
    <location>
        <begin position="1"/>
        <end position="11"/>
    </location>
</feature>
<evidence type="ECO:0000256" key="1">
    <source>
        <dbReference type="SAM" id="MobiDB-lite"/>
    </source>
</evidence>
<feature type="region of interest" description="Disordered" evidence="1">
    <location>
        <begin position="1"/>
        <end position="39"/>
    </location>
</feature>
<dbReference type="OrthoDB" id="2277094at2759"/>
<name>A0A9P6J0E8_MORAP</name>
<evidence type="ECO:0000313" key="2">
    <source>
        <dbReference type="EMBL" id="KAF9955779.1"/>
    </source>
</evidence>
<reference evidence="2" key="1">
    <citation type="journal article" date="2020" name="Fungal Divers.">
        <title>Resolving the Mortierellaceae phylogeny through synthesis of multi-gene phylogenetics and phylogenomics.</title>
        <authorList>
            <person name="Vandepol N."/>
            <person name="Liber J."/>
            <person name="Desiro A."/>
            <person name="Na H."/>
            <person name="Kennedy M."/>
            <person name="Barry K."/>
            <person name="Grigoriev I.V."/>
            <person name="Miller A.N."/>
            <person name="O'Donnell K."/>
            <person name="Stajich J.E."/>
            <person name="Bonito G."/>
        </authorList>
    </citation>
    <scope>NUCLEOTIDE SEQUENCE</scope>
    <source>
        <strain evidence="2">CK1249</strain>
    </source>
</reference>
<evidence type="ECO:0000313" key="3">
    <source>
        <dbReference type="Proteomes" id="UP000738359"/>
    </source>
</evidence>
<organism evidence="2 3">
    <name type="scientific">Mortierella alpina</name>
    <name type="common">Oleaginous fungus</name>
    <name type="synonym">Mortierella renispora</name>
    <dbReference type="NCBI Taxonomy" id="64518"/>
    <lineage>
        <taxon>Eukaryota</taxon>
        <taxon>Fungi</taxon>
        <taxon>Fungi incertae sedis</taxon>
        <taxon>Mucoromycota</taxon>
        <taxon>Mortierellomycotina</taxon>
        <taxon>Mortierellomycetes</taxon>
        <taxon>Mortierellales</taxon>
        <taxon>Mortierellaceae</taxon>
        <taxon>Mortierella</taxon>
    </lineage>
</organism>
<protein>
    <submittedName>
        <fullName evidence="2">Uncharacterized protein</fullName>
    </submittedName>
</protein>
<gene>
    <name evidence="2" type="ORF">BGZ70_010122</name>
</gene>
<sequence length="95" mass="10685">MSTEYKTQQPMSAPAPAYGYPPVHQGPPSHAPPQNRRDQDAINTYQQEIKENELNIQDVAWFICCGPLALICCLPKYNKTQDAKMKLSIELAKPL</sequence>
<comment type="caution">
    <text evidence="2">The sequence shown here is derived from an EMBL/GenBank/DDBJ whole genome shotgun (WGS) entry which is preliminary data.</text>
</comment>
<dbReference type="Proteomes" id="UP000738359">
    <property type="component" value="Unassembled WGS sequence"/>
</dbReference>
<accession>A0A9P6J0E8</accession>
<proteinExistence type="predicted"/>
<dbReference type="EMBL" id="JAAAHY010000884">
    <property type="protein sequence ID" value="KAF9955779.1"/>
    <property type="molecule type" value="Genomic_DNA"/>
</dbReference>